<dbReference type="InterPro" id="IPR046960">
    <property type="entry name" value="PPR_At4g14850-like_plant"/>
</dbReference>
<feature type="repeat" description="PPR" evidence="2">
    <location>
        <begin position="792"/>
        <end position="826"/>
    </location>
</feature>
<dbReference type="InterPro" id="IPR002885">
    <property type="entry name" value="PPR_rpt"/>
</dbReference>
<evidence type="ECO:0000259" key="3">
    <source>
        <dbReference type="Pfam" id="PF14432"/>
    </source>
</evidence>
<dbReference type="Pfam" id="PF01535">
    <property type="entry name" value="PPR"/>
    <property type="match status" value="5"/>
</dbReference>
<reference evidence="4 5" key="1">
    <citation type="journal article" date="2011" name="Science">
        <title>The Selaginella genome identifies genetic changes associated with the evolution of vascular plants.</title>
        <authorList>
            <person name="Banks J.A."/>
            <person name="Nishiyama T."/>
            <person name="Hasebe M."/>
            <person name="Bowman J.L."/>
            <person name="Gribskov M."/>
            <person name="dePamphilis C."/>
            <person name="Albert V.A."/>
            <person name="Aono N."/>
            <person name="Aoyama T."/>
            <person name="Ambrose B.A."/>
            <person name="Ashton N.W."/>
            <person name="Axtell M.J."/>
            <person name="Barker E."/>
            <person name="Barker M.S."/>
            <person name="Bennetzen J.L."/>
            <person name="Bonawitz N.D."/>
            <person name="Chapple C."/>
            <person name="Cheng C."/>
            <person name="Correa L.G."/>
            <person name="Dacre M."/>
            <person name="DeBarry J."/>
            <person name="Dreyer I."/>
            <person name="Elias M."/>
            <person name="Engstrom E.M."/>
            <person name="Estelle M."/>
            <person name="Feng L."/>
            <person name="Finet C."/>
            <person name="Floyd S.K."/>
            <person name="Frommer W.B."/>
            <person name="Fujita T."/>
            <person name="Gramzow L."/>
            <person name="Gutensohn M."/>
            <person name="Harholt J."/>
            <person name="Hattori M."/>
            <person name="Heyl A."/>
            <person name="Hirai T."/>
            <person name="Hiwatashi Y."/>
            <person name="Ishikawa M."/>
            <person name="Iwata M."/>
            <person name="Karol K.G."/>
            <person name="Koehler B."/>
            <person name="Kolukisaoglu U."/>
            <person name="Kubo M."/>
            <person name="Kurata T."/>
            <person name="Lalonde S."/>
            <person name="Li K."/>
            <person name="Li Y."/>
            <person name="Litt A."/>
            <person name="Lyons E."/>
            <person name="Manning G."/>
            <person name="Maruyama T."/>
            <person name="Michael T.P."/>
            <person name="Mikami K."/>
            <person name="Miyazaki S."/>
            <person name="Morinaga S."/>
            <person name="Murata T."/>
            <person name="Mueller-Roeber B."/>
            <person name="Nelson D.R."/>
            <person name="Obara M."/>
            <person name="Oguri Y."/>
            <person name="Olmstead R.G."/>
            <person name="Onodera N."/>
            <person name="Petersen B.L."/>
            <person name="Pils B."/>
            <person name="Prigge M."/>
            <person name="Rensing S.A."/>
            <person name="Riano-Pachon D.M."/>
            <person name="Roberts A.W."/>
            <person name="Sato Y."/>
            <person name="Scheller H.V."/>
            <person name="Schulz B."/>
            <person name="Schulz C."/>
            <person name="Shakirov E.V."/>
            <person name="Shibagaki N."/>
            <person name="Shinohara N."/>
            <person name="Shippen D.E."/>
            <person name="Soerensen I."/>
            <person name="Sotooka R."/>
            <person name="Sugimoto N."/>
            <person name="Sugita M."/>
            <person name="Sumikawa N."/>
            <person name="Tanurdzic M."/>
            <person name="Theissen G."/>
            <person name="Ulvskov P."/>
            <person name="Wakazuki S."/>
            <person name="Weng J.K."/>
            <person name="Willats W.W."/>
            <person name="Wipf D."/>
            <person name="Wolf P.G."/>
            <person name="Yang L."/>
            <person name="Zimmer A.D."/>
            <person name="Zhu Q."/>
            <person name="Mitros T."/>
            <person name="Hellsten U."/>
            <person name="Loque D."/>
            <person name="Otillar R."/>
            <person name="Salamov A."/>
            <person name="Schmutz J."/>
            <person name="Shapiro H."/>
            <person name="Lindquist E."/>
            <person name="Lucas S."/>
            <person name="Rokhsar D."/>
            <person name="Grigoriev I.V."/>
        </authorList>
    </citation>
    <scope>NUCLEOTIDE SEQUENCE [LARGE SCALE GENOMIC DNA]</scope>
</reference>
<dbReference type="GO" id="GO:0003729">
    <property type="term" value="F:mRNA binding"/>
    <property type="evidence" value="ECO:0007669"/>
    <property type="project" value="UniProtKB-ARBA"/>
</dbReference>
<dbReference type="Pfam" id="PF14432">
    <property type="entry name" value="DYW_deaminase"/>
    <property type="match status" value="1"/>
</dbReference>
<dbReference type="PANTHER" id="PTHR47926">
    <property type="entry name" value="PENTATRICOPEPTIDE REPEAT-CONTAINING PROTEIN"/>
    <property type="match status" value="1"/>
</dbReference>
<evidence type="ECO:0000256" key="2">
    <source>
        <dbReference type="PROSITE-ProRule" id="PRU00708"/>
    </source>
</evidence>
<dbReference type="FunFam" id="1.25.40.10:FF:000090">
    <property type="entry name" value="Pentatricopeptide repeat-containing protein, chloroplastic"/>
    <property type="match status" value="1"/>
</dbReference>
<protein>
    <recommendedName>
        <fullName evidence="3">DYW domain-containing protein</fullName>
    </recommendedName>
</protein>
<dbReference type="Gene3D" id="1.25.40.10">
    <property type="entry name" value="Tetratricopeptide repeat domain"/>
    <property type="match status" value="8"/>
</dbReference>
<dbReference type="OMA" id="ASNGCYE"/>
<dbReference type="eggNOG" id="KOG4197">
    <property type="taxonomic scope" value="Eukaryota"/>
</dbReference>
<evidence type="ECO:0000256" key="1">
    <source>
        <dbReference type="ARBA" id="ARBA00022737"/>
    </source>
</evidence>
<dbReference type="SUPFAM" id="SSF48452">
    <property type="entry name" value="TPR-like"/>
    <property type="match status" value="1"/>
</dbReference>
<dbReference type="InParanoid" id="D8RGU0"/>
<keyword evidence="1" id="KW-0677">Repeat</keyword>
<dbReference type="Gramene" id="EFJ28424">
    <property type="protein sequence ID" value="EFJ28424"/>
    <property type="gene ID" value="SELMODRAFT_93439"/>
</dbReference>
<dbReference type="GO" id="GO:0009451">
    <property type="term" value="P:RNA modification"/>
    <property type="evidence" value="ECO:0007669"/>
    <property type="project" value="InterPro"/>
</dbReference>
<feature type="repeat" description="PPR" evidence="2">
    <location>
        <begin position="493"/>
        <end position="527"/>
    </location>
</feature>
<dbReference type="KEGG" id="smo:SELMODRAFT_93439"/>
<name>D8RGU0_SELML</name>
<dbReference type="InterPro" id="IPR032867">
    <property type="entry name" value="DYW_dom"/>
</dbReference>
<dbReference type="FunFam" id="1.25.40.10:FF:000073">
    <property type="entry name" value="Pentatricopeptide repeat-containing protein chloroplastic"/>
    <property type="match status" value="1"/>
</dbReference>
<evidence type="ECO:0000313" key="4">
    <source>
        <dbReference type="EMBL" id="EFJ28424.1"/>
    </source>
</evidence>
<evidence type="ECO:0000313" key="5">
    <source>
        <dbReference type="Proteomes" id="UP000001514"/>
    </source>
</evidence>
<feature type="repeat" description="PPR" evidence="2">
    <location>
        <begin position="191"/>
        <end position="225"/>
    </location>
</feature>
<dbReference type="PROSITE" id="PS51375">
    <property type="entry name" value="PPR"/>
    <property type="match status" value="9"/>
</dbReference>
<sequence>MNPAATELSLQTHINQLKKSSESLQPARYASLLQKCAEQKSAAAGKLVHQHILSSGCGVNRYLQNHLIFMYAKCGCLQDAVEVFELLPCPNVFSWTALITAYAKEGHLREVLGFFRKMQLDGTKPDAFVFSTVLTACSSAGALNEGKAIHDCVVLAGMETQVVGNAIVNLYGKCGRVHEAKAVFERLPERNLVSWNALIAANAQNGHCKDAMQVFQLMDLDGSVRPNDATFVSVVDACSNLLDLPRGKSTHERIIRTGFDSYLFVGNSLVNMYGKCGSVDHARLVFEKMRLRDVLSVYSWTVIIAAFAHNGHLLEAFVLFYKMDLEGVLPNKVTFVTVLRACTTLAQCEKIFARVKHLGLELDTTLGTAFVSTFAKLGDLAAARDVFENLGSSRNVVSWTVMIWAYAQQGFIRAAFDLYKRMDCEPNAVTFMAVMDSCLRPEDLPRAEQIHAHMVASGFESDVVLQVCLVTMYGKCGSVDSAWSIFENLKERSVVAWNSMLSAFASNGCYERSLKLYERMLLEGTKPDKITYLAVLDACQSVSEARRYAATFELELDIAARNAAVSAYARCGSLKEAKAAFDAIQWKNNAVTWNAMISGLAQHGESKQALECFWKMELEGVRANSVTYLASLEACSSLKDLTRGRQLHARILLENIHEANLSNAVINMYGKCGSLDEAMDEFVKMPERDVISWNTMIATYAQHGSGRQALEFFKQMDLEGWTPDRATYLGAIDACGSVPSLALGKTIHSIVATAAPCLEQDPGVATALVTMYARCGSLHDAKSVFWRSHSRNLVTWSNLIAACAQHGRENEALDLFREMQLQGTKPDALTFSTLVAACSRRGVVKDGGRRIFDALGRVYPVSASAEHYGCMVEVLGRAGKLEEAEGLIQGMPRKASGAIWMALLAACNRRGDLERGIRAANRAQQLDPGSFAASMAMLAELYGAAGRWEDAARVRKAVESRNARREPGGRSWIEVNNRVHEFGEDDDRLQGPRLDKIRGELQRLSSLAVEEGGICKDENARAHILGCCHSEKVAIGFGIVSTPAGQLIRIVKNLRACHDCHAFAKFVSRRIQREISVRDPYGLHCFHTNGSCSCEI</sequence>
<feature type="repeat" description="PPR" evidence="2">
    <location>
        <begin position="589"/>
        <end position="623"/>
    </location>
</feature>
<feature type="domain" description="DYW" evidence="3">
    <location>
        <begin position="1020"/>
        <end position="1095"/>
    </location>
</feature>
<dbReference type="NCBIfam" id="TIGR00756">
    <property type="entry name" value="PPR"/>
    <property type="match status" value="7"/>
</dbReference>
<proteinExistence type="predicted"/>
<feature type="repeat" description="PPR" evidence="2">
    <location>
        <begin position="296"/>
        <end position="330"/>
    </location>
</feature>
<dbReference type="InterPro" id="IPR046848">
    <property type="entry name" value="E_motif"/>
</dbReference>
<dbReference type="FunFam" id="1.25.40.10:FF:000031">
    <property type="entry name" value="Pentatricopeptide repeat-containing protein mitochondrial"/>
    <property type="match status" value="3"/>
</dbReference>
<dbReference type="GO" id="GO:0008270">
    <property type="term" value="F:zinc ion binding"/>
    <property type="evidence" value="ECO:0007669"/>
    <property type="project" value="InterPro"/>
</dbReference>
<dbReference type="FunCoup" id="D8RGU0">
    <property type="interactions" value="60"/>
</dbReference>
<dbReference type="EMBL" id="GL377579">
    <property type="protein sequence ID" value="EFJ28424.1"/>
    <property type="molecule type" value="Genomic_DNA"/>
</dbReference>
<dbReference type="InterPro" id="IPR011990">
    <property type="entry name" value="TPR-like_helical_dom_sf"/>
</dbReference>
<keyword evidence="5" id="KW-1185">Reference proteome</keyword>
<gene>
    <name evidence="4" type="ORF">SELMODRAFT_93439</name>
</gene>
<dbReference type="Pfam" id="PF20431">
    <property type="entry name" value="E_motif"/>
    <property type="match status" value="1"/>
</dbReference>
<organism evidence="5">
    <name type="scientific">Selaginella moellendorffii</name>
    <name type="common">Spikemoss</name>
    <dbReference type="NCBI Taxonomy" id="88036"/>
    <lineage>
        <taxon>Eukaryota</taxon>
        <taxon>Viridiplantae</taxon>
        <taxon>Streptophyta</taxon>
        <taxon>Embryophyta</taxon>
        <taxon>Tracheophyta</taxon>
        <taxon>Lycopodiopsida</taxon>
        <taxon>Selaginellales</taxon>
        <taxon>Selaginellaceae</taxon>
        <taxon>Selaginella</taxon>
    </lineage>
</organism>
<dbReference type="FunFam" id="1.25.40.10:FF:000196">
    <property type="entry name" value="Pentatricopeptide repeat-containing protein At4g14850"/>
    <property type="match status" value="1"/>
</dbReference>
<accession>D8RGU0</accession>
<dbReference type="HOGENOM" id="CLU_002706_15_1_1"/>
<feature type="repeat" description="PPR" evidence="2">
    <location>
        <begin position="395"/>
        <end position="425"/>
    </location>
</feature>
<feature type="repeat" description="PPR" evidence="2">
    <location>
        <begin position="427"/>
        <end position="461"/>
    </location>
</feature>
<dbReference type="Proteomes" id="UP000001514">
    <property type="component" value="Unassembled WGS sequence"/>
</dbReference>
<dbReference type="Pfam" id="PF13041">
    <property type="entry name" value="PPR_2"/>
    <property type="match status" value="7"/>
</dbReference>
<feature type="repeat" description="PPR" evidence="2">
    <location>
        <begin position="689"/>
        <end position="723"/>
    </location>
</feature>
<feature type="repeat" description="PPR" evidence="2">
    <location>
        <begin position="91"/>
        <end position="125"/>
    </location>
</feature>
<dbReference type="AlphaFoldDB" id="D8RGU0"/>